<feature type="transmembrane region" description="Helical" evidence="7">
    <location>
        <begin position="159"/>
        <end position="180"/>
    </location>
</feature>
<dbReference type="CDD" id="cd00082">
    <property type="entry name" value="HisKA"/>
    <property type="match status" value="1"/>
</dbReference>
<dbReference type="SUPFAM" id="SSF55874">
    <property type="entry name" value="ATPase domain of HSP90 chaperone/DNA topoisomerase II/histidine kinase"/>
    <property type="match status" value="1"/>
</dbReference>
<dbReference type="EC" id="2.7.13.3" evidence="2"/>
<dbReference type="EMBL" id="FNIT01000001">
    <property type="protein sequence ID" value="SDN59501.1"/>
    <property type="molecule type" value="Genomic_DNA"/>
</dbReference>
<dbReference type="GO" id="GO:0005886">
    <property type="term" value="C:plasma membrane"/>
    <property type="evidence" value="ECO:0007669"/>
    <property type="project" value="TreeGrafter"/>
</dbReference>
<dbReference type="Gene3D" id="3.30.565.10">
    <property type="entry name" value="Histidine kinase-like ATPase, C-terminal domain"/>
    <property type="match status" value="1"/>
</dbReference>
<reference evidence="9 10" key="1">
    <citation type="submission" date="2016-10" db="EMBL/GenBank/DDBJ databases">
        <authorList>
            <person name="de Groot N.N."/>
        </authorList>
    </citation>
    <scope>NUCLEOTIDE SEQUENCE [LARGE SCALE GENOMIC DNA]</scope>
    <source>
        <strain evidence="10">L7-484,KACC 16230,DSM 25025</strain>
    </source>
</reference>
<proteinExistence type="predicted"/>
<sequence length="576" mass="60702">MLHQSADTQGCTPAARDGSPLPRGAAMMRAGGSSLGARLDALVSPRVHDPERRRAQARRMGALVGGALLLAVSAPAMTLAGAGLASTLAVATLAGLLLVSAAALAGTGEDDLSLAILFTAGAVALGAIALRLDSVWPLALLLAGPAEAFSANRRPLARLMLPAVLAAFGLTGFLSLHGIGPTADGFVGWPFALPILSIYATTLVFRGAPRRAASPSQPFAVLSPDGLDNRAGASFGQRLHLLDRIQFLKAMDDLREGGEARDLVLRLLSGDGRAEEATLRFVPERSGGRLREVRVFREGAVDPVAVPQAAPARRDQAAFLATVSHELRTPLNAIVGFSDMLDGEVFGPFADPRQKEYVALIRRSSEHLLSLVNGLLDMSKIEAGRYELLRERFEVAEVAEAAAAMIRCEAERKGLRLVVRTGTGGETAVADRRACQQILLNLLANAVKFTDRGTVTLSVAVDGPWLDITVCDTGIGIAADDISRLGQPFVQLSQGLARRYEGTGLGLSLVRGLAELHHGTLTIRSTEGRGTTVCVRIPAEGVDIRSDLSENIVALTDARQKTSSPSVVLPSRRFSA</sequence>
<dbReference type="GO" id="GO:0000155">
    <property type="term" value="F:phosphorelay sensor kinase activity"/>
    <property type="evidence" value="ECO:0007669"/>
    <property type="project" value="InterPro"/>
</dbReference>
<dbReference type="AlphaFoldDB" id="A0A1H0CNX0"/>
<dbReference type="SMART" id="SM00388">
    <property type="entry name" value="HisKA"/>
    <property type="match status" value="1"/>
</dbReference>
<dbReference type="GO" id="GO:0009927">
    <property type="term" value="F:histidine phosphotransfer kinase activity"/>
    <property type="evidence" value="ECO:0007669"/>
    <property type="project" value="TreeGrafter"/>
</dbReference>
<feature type="transmembrane region" description="Helical" evidence="7">
    <location>
        <begin position="186"/>
        <end position="205"/>
    </location>
</feature>
<feature type="transmembrane region" description="Helical" evidence="7">
    <location>
        <begin position="60"/>
        <end position="78"/>
    </location>
</feature>
<dbReference type="Gene3D" id="1.10.287.130">
    <property type="match status" value="1"/>
</dbReference>
<dbReference type="PANTHER" id="PTHR43047">
    <property type="entry name" value="TWO-COMPONENT HISTIDINE PROTEIN KINASE"/>
    <property type="match status" value="1"/>
</dbReference>
<evidence type="ECO:0000256" key="2">
    <source>
        <dbReference type="ARBA" id="ARBA00012438"/>
    </source>
</evidence>
<dbReference type="Pfam" id="PF00512">
    <property type="entry name" value="HisKA"/>
    <property type="match status" value="1"/>
</dbReference>
<dbReference type="PRINTS" id="PR00344">
    <property type="entry name" value="BCTRLSENSOR"/>
</dbReference>
<protein>
    <recommendedName>
        <fullName evidence="2">histidine kinase</fullName>
        <ecNumber evidence="2">2.7.13.3</ecNumber>
    </recommendedName>
</protein>
<accession>A0A1H0CNX0</accession>
<keyword evidence="3" id="KW-0597">Phosphoprotein</keyword>
<evidence type="ECO:0000259" key="8">
    <source>
        <dbReference type="PROSITE" id="PS50109"/>
    </source>
</evidence>
<evidence type="ECO:0000313" key="10">
    <source>
        <dbReference type="Proteomes" id="UP000198793"/>
    </source>
</evidence>
<feature type="transmembrane region" description="Helical" evidence="7">
    <location>
        <begin position="84"/>
        <end position="105"/>
    </location>
</feature>
<evidence type="ECO:0000256" key="3">
    <source>
        <dbReference type="ARBA" id="ARBA00022553"/>
    </source>
</evidence>
<evidence type="ECO:0000256" key="4">
    <source>
        <dbReference type="ARBA" id="ARBA00022679"/>
    </source>
</evidence>
<evidence type="ECO:0000256" key="7">
    <source>
        <dbReference type="SAM" id="Phobius"/>
    </source>
</evidence>
<keyword evidence="5 9" id="KW-0418">Kinase</keyword>
<evidence type="ECO:0000313" key="9">
    <source>
        <dbReference type="EMBL" id="SDN59501.1"/>
    </source>
</evidence>
<feature type="compositionally biased region" description="Polar residues" evidence="6">
    <location>
        <begin position="1"/>
        <end position="11"/>
    </location>
</feature>
<dbReference type="InterPro" id="IPR004358">
    <property type="entry name" value="Sig_transdc_His_kin-like_C"/>
</dbReference>
<feature type="transmembrane region" description="Helical" evidence="7">
    <location>
        <begin position="112"/>
        <end position="129"/>
    </location>
</feature>
<dbReference type="Proteomes" id="UP000198793">
    <property type="component" value="Unassembled WGS sequence"/>
</dbReference>
<dbReference type="SUPFAM" id="SSF47384">
    <property type="entry name" value="Homodimeric domain of signal transducing histidine kinase"/>
    <property type="match status" value="1"/>
</dbReference>
<dbReference type="RefSeq" id="WP_090668059.1">
    <property type="nucleotide sequence ID" value="NZ_FNIT01000001.1"/>
</dbReference>
<feature type="region of interest" description="Disordered" evidence="6">
    <location>
        <begin position="1"/>
        <end position="26"/>
    </location>
</feature>
<dbReference type="OrthoDB" id="9801651at2"/>
<keyword evidence="7" id="KW-0812">Transmembrane</keyword>
<dbReference type="InterPro" id="IPR036097">
    <property type="entry name" value="HisK_dim/P_sf"/>
</dbReference>
<dbReference type="PANTHER" id="PTHR43047:SF63">
    <property type="entry name" value="HISTIDINE KINASE"/>
    <property type="match status" value="1"/>
</dbReference>
<dbReference type="InterPro" id="IPR005467">
    <property type="entry name" value="His_kinase_dom"/>
</dbReference>
<evidence type="ECO:0000256" key="1">
    <source>
        <dbReference type="ARBA" id="ARBA00000085"/>
    </source>
</evidence>
<evidence type="ECO:0000256" key="6">
    <source>
        <dbReference type="SAM" id="MobiDB-lite"/>
    </source>
</evidence>
<gene>
    <name evidence="9" type="ORF">SAMN05192530_101391</name>
</gene>
<keyword evidence="4" id="KW-0808">Transferase</keyword>
<comment type="catalytic activity">
    <reaction evidence="1">
        <text>ATP + protein L-histidine = ADP + protein N-phospho-L-histidine.</text>
        <dbReference type="EC" id="2.7.13.3"/>
    </reaction>
</comment>
<keyword evidence="10" id="KW-1185">Reference proteome</keyword>
<organism evidence="9 10">
    <name type="scientific">Aureimonas jatrophae</name>
    <dbReference type="NCBI Taxonomy" id="1166073"/>
    <lineage>
        <taxon>Bacteria</taxon>
        <taxon>Pseudomonadati</taxon>
        <taxon>Pseudomonadota</taxon>
        <taxon>Alphaproteobacteria</taxon>
        <taxon>Hyphomicrobiales</taxon>
        <taxon>Aurantimonadaceae</taxon>
        <taxon>Aureimonas</taxon>
    </lineage>
</organism>
<dbReference type="PROSITE" id="PS50109">
    <property type="entry name" value="HIS_KIN"/>
    <property type="match status" value="1"/>
</dbReference>
<keyword evidence="7" id="KW-1133">Transmembrane helix</keyword>
<dbReference type="Pfam" id="PF02518">
    <property type="entry name" value="HATPase_c"/>
    <property type="match status" value="1"/>
</dbReference>
<dbReference type="STRING" id="1166073.SAMN05192530_101391"/>
<name>A0A1H0CNX0_9HYPH</name>
<keyword evidence="7" id="KW-0472">Membrane</keyword>
<feature type="domain" description="Histidine kinase" evidence="8">
    <location>
        <begin position="322"/>
        <end position="541"/>
    </location>
</feature>
<evidence type="ECO:0000256" key="5">
    <source>
        <dbReference type="ARBA" id="ARBA00022777"/>
    </source>
</evidence>
<dbReference type="InterPro" id="IPR036890">
    <property type="entry name" value="HATPase_C_sf"/>
</dbReference>
<dbReference type="CDD" id="cd16922">
    <property type="entry name" value="HATPase_EvgS-ArcB-TorS-like"/>
    <property type="match status" value="1"/>
</dbReference>
<dbReference type="InterPro" id="IPR003594">
    <property type="entry name" value="HATPase_dom"/>
</dbReference>
<dbReference type="SMART" id="SM00387">
    <property type="entry name" value="HATPase_c"/>
    <property type="match status" value="1"/>
</dbReference>
<dbReference type="InterPro" id="IPR003661">
    <property type="entry name" value="HisK_dim/P_dom"/>
</dbReference>